<dbReference type="InParanoid" id="A0A1M6DMI7"/>
<organism evidence="1 2">
    <name type="scientific">Rubritalea squalenifaciens DSM 18772</name>
    <dbReference type="NCBI Taxonomy" id="1123071"/>
    <lineage>
        <taxon>Bacteria</taxon>
        <taxon>Pseudomonadati</taxon>
        <taxon>Verrucomicrobiota</taxon>
        <taxon>Verrucomicrobiia</taxon>
        <taxon>Verrucomicrobiales</taxon>
        <taxon>Rubritaleaceae</taxon>
        <taxon>Rubritalea</taxon>
    </lineage>
</organism>
<keyword evidence="2" id="KW-1185">Reference proteome</keyword>
<name>A0A1M6DMI7_9BACT</name>
<reference evidence="1 2" key="1">
    <citation type="submission" date="2016-11" db="EMBL/GenBank/DDBJ databases">
        <authorList>
            <person name="Jaros S."/>
            <person name="Januszkiewicz K."/>
            <person name="Wedrychowicz H."/>
        </authorList>
    </citation>
    <scope>NUCLEOTIDE SEQUENCE [LARGE SCALE GENOMIC DNA]</scope>
    <source>
        <strain evidence="1 2">DSM 18772</strain>
    </source>
</reference>
<evidence type="ECO:0000313" key="1">
    <source>
        <dbReference type="EMBL" id="SHI74466.1"/>
    </source>
</evidence>
<dbReference type="EMBL" id="FQYR01000002">
    <property type="protein sequence ID" value="SHI74466.1"/>
    <property type="molecule type" value="Genomic_DNA"/>
</dbReference>
<gene>
    <name evidence="1" type="ORF">SAMN02745181_0785</name>
</gene>
<proteinExistence type="predicted"/>
<evidence type="ECO:0000313" key="2">
    <source>
        <dbReference type="Proteomes" id="UP000184510"/>
    </source>
</evidence>
<dbReference type="Proteomes" id="UP000184510">
    <property type="component" value="Unassembled WGS sequence"/>
</dbReference>
<accession>A0A1M6DMI7</accession>
<protein>
    <submittedName>
        <fullName evidence="1">Uncharacterized protein</fullName>
    </submittedName>
</protein>
<dbReference type="AlphaFoldDB" id="A0A1M6DMI7"/>
<sequence length="80" mass="9537">MTTEEALKKYKGLQDRYPCRQLFPFACRQDCDDVACWEREADEAVKIIHDFASPGWEDSGEYPDLWAWFRDAIDETIQWE</sequence>